<gene>
    <name evidence="2" type="ORF">CIPAW_10G117000</name>
</gene>
<dbReference type="InterPro" id="IPR003676">
    <property type="entry name" value="SAUR_fam"/>
</dbReference>
<accession>A0A8T1PAF9</accession>
<dbReference type="EMBL" id="CM031818">
    <property type="protein sequence ID" value="KAG6639665.1"/>
    <property type="molecule type" value="Genomic_DNA"/>
</dbReference>
<organism evidence="2 3">
    <name type="scientific">Carya illinoinensis</name>
    <name type="common">Pecan</name>
    <dbReference type="NCBI Taxonomy" id="32201"/>
    <lineage>
        <taxon>Eukaryota</taxon>
        <taxon>Viridiplantae</taxon>
        <taxon>Streptophyta</taxon>
        <taxon>Embryophyta</taxon>
        <taxon>Tracheophyta</taxon>
        <taxon>Spermatophyta</taxon>
        <taxon>Magnoliopsida</taxon>
        <taxon>eudicotyledons</taxon>
        <taxon>Gunneridae</taxon>
        <taxon>Pentapetalae</taxon>
        <taxon>rosids</taxon>
        <taxon>fabids</taxon>
        <taxon>Fagales</taxon>
        <taxon>Juglandaceae</taxon>
        <taxon>Carya</taxon>
    </lineage>
</organism>
<comment type="caution">
    <text evidence="2">The sequence shown here is derived from an EMBL/GenBank/DDBJ whole genome shotgun (WGS) entry which is preliminary data.</text>
</comment>
<reference evidence="2" key="1">
    <citation type="submission" date="2020-12" db="EMBL/GenBank/DDBJ databases">
        <title>WGS assembly of Carya illinoinensis cv. Pawnee.</title>
        <authorList>
            <person name="Platts A."/>
            <person name="Shu S."/>
            <person name="Wright S."/>
            <person name="Barry K."/>
            <person name="Edger P."/>
            <person name="Pires J.C."/>
            <person name="Schmutz J."/>
        </authorList>
    </citation>
    <scope>NUCLEOTIDE SEQUENCE</scope>
    <source>
        <tissue evidence="2">Leaf</tissue>
    </source>
</reference>
<dbReference type="GO" id="GO:0009733">
    <property type="term" value="P:response to auxin"/>
    <property type="evidence" value="ECO:0007669"/>
    <property type="project" value="InterPro"/>
</dbReference>
<dbReference type="AlphaFoldDB" id="A0A8T1PAF9"/>
<evidence type="ECO:0000313" key="2">
    <source>
        <dbReference type="EMBL" id="KAG6639665.1"/>
    </source>
</evidence>
<evidence type="ECO:0000313" key="3">
    <source>
        <dbReference type="Proteomes" id="UP000811609"/>
    </source>
</evidence>
<evidence type="ECO:0000256" key="1">
    <source>
        <dbReference type="ARBA" id="ARBA00006974"/>
    </source>
</evidence>
<dbReference type="Pfam" id="PF02519">
    <property type="entry name" value="Auxin_inducible"/>
    <property type="match status" value="1"/>
</dbReference>
<comment type="similarity">
    <text evidence="1">Belongs to the ARG7 family.</text>
</comment>
<name>A0A8T1PAF9_CARIL</name>
<dbReference type="Proteomes" id="UP000811609">
    <property type="component" value="Chromosome 10"/>
</dbReference>
<proteinExistence type="inferred from homology"/>
<dbReference type="PANTHER" id="PTHR31929">
    <property type="entry name" value="SAUR-LIKE AUXIN-RESPONSIVE PROTEIN FAMILY-RELATED"/>
    <property type="match status" value="1"/>
</dbReference>
<sequence>MNKAFHSFVGRVNLHQFSVTGNVLIDVPKGHFAIYVGEKEKKMKKHFMVPISYLKHHLFQDLLFKAKEEEFGIDHQREKACLRRDVELGGKANPEKAAD</sequence>
<keyword evidence="3" id="KW-1185">Reference proteome</keyword>
<protein>
    <submittedName>
        <fullName evidence="2">Uncharacterized protein</fullName>
    </submittedName>
</protein>